<sequence length="480" mass="55148">MSLLACGGNVLSNEGGHTLLLLLLLLLNYSPYKKPCVLDIKLGLRQFPPYVTKKKFLRQMKKSWNSTSRIFGVRIGGMQYWNTTTGRFESVNKFYGKKISCDDFVNYLIHYFSYTDSSRENSNTNKTRIRLDLVERMLKKVRKLKDVMSQPCSYRFFSSSLLLIYEGFRSPHYVSVSMTPPSNAKTKNDAIDPSVLESPTVGTSIALEKHTLDSTPTLGPQKPLSKRTSQDDSEMHMTATLIKSEANHNPIKPTSNFPIHSSDRKEDEQSQEDHHHRHSLESEDEDVNEEEGGDDYIDDNDDNDDNDDDDDDIEDEGEAEEKPHEETDETHNHHDTSSSSGGEECKTVELRSTHQTNTTKNHYKHFNPRRICVKMIDYSNIHPLKTFLPLMKEQRAKEMEHKNKDNSEQEFIWLDEQVDNEQEPDHGVLLGLECLCLLLTELKDTGTIKKRTDGEWTEILRLIPCYEKALKPLVDALKKC</sequence>
<keyword evidence="6" id="KW-0732">Signal</keyword>
<feature type="compositionally biased region" description="Basic and acidic residues" evidence="5">
    <location>
        <begin position="320"/>
        <end position="336"/>
    </location>
</feature>
<keyword evidence="2 4" id="KW-0808">Transferase</keyword>
<gene>
    <name evidence="7" type="ORF">RFI_15772</name>
</gene>
<feature type="compositionally biased region" description="Acidic residues" evidence="5">
    <location>
        <begin position="282"/>
        <end position="319"/>
    </location>
</feature>
<dbReference type="GO" id="GO:0005634">
    <property type="term" value="C:nucleus"/>
    <property type="evidence" value="ECO:0007669"/>
    <property type="project" value="TreeGrafter"/>
</dbReference>
<feature type="chain" id="PRO_5004976292" description="Kinase" evidence="6">
    <location>
        <begin position="36"/>
        <end position="480"/>
    </location>
</feature>
<dbReference type="PANTHER" id="PTHR12400">
    <property type="entry name" value="INOSITOL POLYPHOSPHATE KINASE"/>
    <property type="match status" value="1"/>
</dbReference>
<dbReference type="InterPro" id="IPR038286">
    <property type="entry name" value="IPK_sf"/>
</dbReference>
<dbReference type="Gene3D" id="3.30.470.160">
    <property type="entry name" value="Inositol polyphosphate kinase"/>
    <property type="match status" value="1"/>
</dbReference>
<feature type="signal peptide" evidence="6">
    <location>
        <begin position="1"/>
        <end position="35"/>
    </location>
</feature>
<dbReference type="OrthoDB" id="2573163at2759"/>
<comment type="similarity">
    <text evidence="1 4">Belongs to the inositol phosphokinase (IPK) family.</text>
</comment>
<organism evidence="7 8">
    <name type="scientific">Reticulomyxa filosa</name>
    <dbReference type="NCBI Taxonomy" id="46433"/>
    <lineage>
        <taxon>Eukaryota</taxon>
        <taxon>Sar</taxon>
        <taxon>Rhizaria</taxon>
        <taxon>Retaria</taxon>
        <taxon>Foraminifera</taxon>
        <taxon>Monothalamids</taxon>
        <taxon>Reticulomyxidae</taxon>
        <taxon>Reticulomyxa</taxon>
    </lineage>
</organism>
<comment type="caution">
    <text evidence="7">The sequence shown here is derived from an EMBL/GenBank/DDBJ whole genome shotgun (WGS) entry which is preliminary data.</text>
</comment>
<evidence type="ECO:0000313" key="7">
    <source>
        <dbReference type="EMBL" id="ETO21432.1"/>
    </source>
</evidence>
<dbReference type="Pfam" id="PF03770">
    <property type="entry name" value="IPK"/>
    <property type="match status" value="1"/>
</dbReference>
<dbReference type="EC" id="2.7.-.-" evidence="4"/>
<keyword evidence="8" id="KW-1185">Reference proteome</keyword>
<accession>X6N809</accession>
<dbReference type="PANTHER" id="PTHR12400:SF21">
    <property type="entry name" value="KINASE"/>
    <property type="match status" value="1"/>
</dbReference>
<evidence type="ECO:0000256" key="4">
    <source>
        <dbReference type="RuleBase" id="RU363090"/>
    </source>
</evidence>
<evidence type="ECO:0000256" key="6">
    <source>
        <dbReference type="SAM" id="SignalP"/>
    </source>
</evidence>
<keyword evidence="3 4" id="KW-0418">Kinase</keyword>
<dbReference type="SUPFAM" id="SSF56104">
    <property type="entry name" value="SAICAR synthase-like"/>
    <property type="match status" value="1"/>
</dbReference>
<evidence type="ECO:0000256" key="5">
    <source>
        <dbReference type="SAM" id="MobiDB-lite"/>
    </source>
</evidence>
<name>X6N809_RETFI</name>
<feature type="region of interest" description="Disordered" evidence="5">
    <location>
        <begin position="206"/>
        <end position="362"/>
    </location>
</feature>
<dbReference type="GO" id="GO:0032958">
    <property type="term" value="P:inositol phosphate biosynthetic process"/>
    <property type="evidence" value="ECO:0007669"/>
    <property type="project" value="InterPro"/>
</dbReference>
<proteinExistence type="inferred from homology"/>
<dbReference type="GO" id="GO:0046854">
    <property type="term" value="P:phosphatidylinositol phosphate biosynthetic process"/>
    <property type="evidence" value="ECO:0007669"/>
    <property type="project" value="TreeGrafter"/>
</dbReference>
<evidence type="ECO:0000313" key="8">
    <source>
        <dbReference type="Proteomes" id="UP000023152"/>
    </source>
</evidence>
<evidence type="ECO:0000256" key="2">
    <source>
        <dbReference type="ARBA" id="ARBA00022679"/>
    </source>
</evidence>
<dbReference type="EMBL" id="ASPP01011628">
    <property type="protein sequence ID" value="ETO21432.1"/>
    <property type="molecule type" value="Genomic_DNA"/>
</dbReference>
<dbReference type="GO" id="GO:0000828">
    <property type="term" value="F:inositol hexakisphosphate kinase activity"/>
    <property type="evidence" value="ECO:0007669"/>
    <property type="project" value="TreeGrafter"/>
</dbReference>
<dbReference type="Proteomes" id="UP000023152">
    <property type="component" value="Unassembled WGS sequence"/>
</dbReference>
<dbReference type="AlphaFoldDB" id="X6N809"/>
<protein>
    <recommendedName>
        <fullName evidence="4">Kinase</fullName>
        <ecNumber evidence="4">2.7.-.-</ecNumber>
    </recommendedName>
</protein>
<feature type="compositionally biased region" description="Basic and acidic residues" evidence="5">
    <location>
        <begin position="261"/>
        <end position="274"/>
    </location>
</feature>
<evidence type="ECO:0000256" key="1">
    <source>
        <dbReference type="ARBA" id="ARBA00007374"/>
    </source>
</evidence>
<dbReference type="GO" id="GO:0005737">
    <property type="term" value="C:cytoplasm"/>
    <property type="evidence" value="ECO:0007669"/>
    <property type="project" value="TreeGrafter"/>
</dbReference>
<feature type="compositionally biased region" description="Basic and acidic residues" evidence="5">
    <location>
        <begin position="343"/>
        <end position="352"/>
    </location>
</feature>
<evidence type="ECO:0000256" key="3">
    <source>
        <dbReference type="ARBA" id="ARBA00022777"/>
    </source>
</evidence>
<dbReference type="InterPro" id="IPR005522">
    <property type="entry name" value="IPK"/>
</dbReference>
<reference evidence="7 8" key="1">
    <citation type="journal article" date="2013" name="Curr. Biol.">
        <title>The Genome of the Foraminiferan Reticulomyxa filosa.</title>
        <authorList>
            <person name="Glockner G."/>
            <person name="Hulsmann N."/>
            <person name="Schleicher M."/>
            <person name="Noegel A.A."/>
            <person name="Eichinger L."/>
            <person name="Gallinger C."/>
            <person name="Pawlowski J."/>
            <person name="Sierra R."/>
            <person name="Euteneuer U."/>
            <person name="Pillet L."/>
            <person name="Moustafa A."/>
            <person name="Platzer M."/>
            <person name="Groth M."/>
            <person name="Szafranski K."/>
            <person name="Schliwa M."/>
        </authorList>
    </citation>
    <scope>NUCLEOTIDE SEQUENCE [LARGE SCALE GENOMIC DNA]</scope>
</reference>